<geneLocation type="plasmid" evidence="1 2">
    <name>pRUMAL01</name>
</geneLocation>
<dbReference type="KEGG" id="ral:Rumal_3343"/>
<evidence type="ECO:0000313" key="1">
    <source>
        <dbReference type="EMBL" id="ADU23805.1"/>
    </source>
</evidence>
<dbReference type="RefSeq" id="WP_013483355.1">
    <property type="nucleotide sequence ID" value="NC_014824.1"/>
</dbReference>
<proteinExistence type="predicted"/>
<evidence type="ECO:0000313" key="2">
    <source>
        <dbReference type="Proteomes" id="UP000006919"/>
    </source>
</evidence>
<dbReference type="Proteomes" id="UP000006919">
    <property type="component" value="Plasmid pRUMAL01"/>
</dbReference>
<dbReference type="HOGENOM" id="CLU_2095064_0_0_9"/>
<organism evidence="1 2">
    <name type="scientific">Ruminococcus albus (strain ATCC 27210 / DSM 20455 / JCM 14654 / NCDO 2250 / 7)</name>
    <dbReference type="NCBI Taxonomy" id="697329"/>
    <lineage>
        <taxon>Bacteria</taxon>
        <taxon>Bacillati</taxon>
        <taxon>Bacillota</taxon>
        <taxon>Clostridia</taxon>
        <taxon>Eubacteriales</taxon>
        <taxon>Oscillospiraceae</taxon>
        <taxon>Ruminococcus</taxon>
    </lineage>
</organism>
<dbReference type="AlphaFoldDB" id="E6UJF9"/>
<name>E6UJF9_RUMA7</name>
<keyword evidence="1" id="KW-0614">Plasmid</keyword>
<dbReference type="EMBL" id="CP002404">
    <property type="protein sequence ID" value="ADU23805.1"/>
    <property type="molecule type" value="Genomic_DNA"/>
</dbReference>
<sequence>MTIKEVMREDFLDFVYKPYELYKQVSMSDIEKMIDGEKITVELKFGRVNDGEYILERKKGTLYFYRKGYFGKAIIYSKNGIEAVISDRNFQKGLIKCHATGVIAHTESFPRFFAKN</sequence>
<reference evidence="2" key="1">
    <citation type="journal article" date="2011" name="J. Bacteriol.">
        <title>Complete genome of the cellulolytic ruminal bacterium Ruminococcus albus 7.</title>
        <authorList>
            <person name="Suen G."/>
            <person name="Stevenson D.M."/>
            <person name="Bruce D.C."/>
            <person name="Chertkov O."/>
            <person name="Copeland A."/>
            <person name="Cheng J.F."/>
            <person name="Detter C."/>
            <person name="Detter J.C."/>
            <person name="Goodwin L.A."/>
            <person name="Han C.S."/>
            <person name="Hauser L.J."/>
            <person name="Ivanova N.N."/>
            <person name="Kyrpides N.C."/>
            <person name="Land M.L."/>
            <person name="Lapidus A."/>
            <person name="Lucas S."/>
            <person name="Ovchinnikova G."/>
            <person name="Pitluck S."/>
            <person name="Tapia R."/>
            <person name="Woyke T."/>
            <person name="Boyum J."/>
            <person name="Mead D."/>
            <person name="Weimer P.J."/>
        </authorList>
    </citation>
    <scope>NUCLEOTIDE SEQUENCE [LARGE SCALE GENOMIC DNA]</scope>
    <source>
        <strain evidence="2">ATCC 27210 / DSM 20455 / JCM 14654 / NCDO 2250 / 7</strain>
        <plasmid evidence="2">pRUMAL01</plasmid>
    </source>
</reference>
<gene>
    <name evidence="1" type="ordered locus">Rumal_3343</name>
</gene>
<protein>
    <submittedName>
        <fullName evidence="1">Uncharacterized protein</fullName>
    </submittedName>
</protein>
<accession>E6UJF9</accession>